<dbReference type="Proteomes" id="UP000321736">
    <property type="component" value="Unassembled WGS sequence"/>
</dbReference>
<protein>
    <submittedName>
        <fullName evidence="3">3-oxoacyl-ACP reductase</fullName>
    </submittedName>
</protein>
<dbReference type="OrthoDB" id="9803333at2"/>
<reference evidence="3 4" key="1">
    <citation type="submission" date="2019-07" db="EMBL/GenBank/DDBJ databases">
        <title>Whole genome shotgun sequence of Staphylococcus piscifermentans NBRC 109625.</title>
        <authorList>
            <person name="Hosoyama A."/>
            <person name="Uohara A."/>
            <person name="Ohji S."/>
            <person name="Ichikawa N."/>
        </authorList>
    </citation>
    <scope>NUCLEOTIDE SEQUENCE [LARGE SCALE GENOMIC DNA]</scope>
    <source>
        <strain evidence="3 4">NBRC 109625</strain>
    </source>
</reference>
<accession>A0A239TKD0</accession>
<comment type="caution">
    <text evidence="3">The sequence shown here is derived from an EMBL/GenBank/DDBJ whole genome shotgun (WGS) entry which is preliminary data.</text>
</comment>
<dbReference type="PANTHER" id="PTHR42760">
    <property type="entry name" value="SHORT-CHAIN DEHYDROGENASES/REDUCTASES FAMILY MEMBER"/>
    <property type="match status" value="1"/>
</dbReference>
<evidence type="ECO:0000313" key="4">
    <source>
        <dbReference type="Proteomes" id="UP000321736"/>
    </source>
</evidence>
<sequence length="259" mass="27914">MNILEQFRLDDKVAIVTGGAMGLGQAMATALAQAGANIVIADIREDVAEATATTIRETEQVKTTALKVDVTNPDDVQKMVDDVVDEYGKIDILINNAGMTINEKAEDMTYEQWNKVINLNLNGVFLVAQAVGRQMIKQGYGSIVNTSSMSGLIANKPQEQCSYNASKAGVIMLTKSLAMEWSKYNIKVNTIAPGYMKTELTKPFFEQGGAMIDDWMGFTPMGRPGLPEELGGIVVYLASDASSFAQGSVFTIDGGYTAL</sequence>
<dbReference type="SUPFAM" id="SSF51735">
    <property type="entry name" value="NAD(P)-binding Rossmann-fold domains"/>
    <property type="match status" value="1"/>
</dbReference>
<dbReference type="PRINTS" id="PR00080">
    <property type="entry name" value="SDRFAMILY"/>
</dbReference>
<comment type="similarity">
    <text evidence="1">Belongs to the short-chain dehydrogenases/reductases (SDR) family.</text>
</comment>
<dbReference type="InterPro" id="IPR002347">
    <property type="entry name" value="SDR_fam"/>
</dbReference>
<dbReference type="InterPro" id="IPR036291">
    <property type="entry name" value="NAD(P)-bd_dom_sf"/>
</dbReference>
<dbReference type="AlphaFoldDB" id="A0A239TKD0"/>
<name>A0A239TKD0_9STAP</name>
<dbReference type="EMBL" id="BKAR01000016">
    <property type="protein sequence ID" value="GEP84851.1"/>
    <property type="molecule type" value="Genomic_DNA"/>
</dbReference>
<evidence type="ECO:0000256" key="2">
    <source>
        <dbReference type="ARBA" id="ARBA00023002"/>
    </source>
</evidence>
<dbReference type="PROSITE" id="PS00061">
    <property type="entry name" value="ADH_SHORT"/>
    <property type="match status" value="1"/>
</dbReference>
<dbReference type="PANTHER" id="PTHR42760:SF115">
    <property type="entry name" value="3-OXOACYL-[ACYL-CARRIER-PROTEIN] REDUCTASE FABG"/>
    <property type="match status" value="1"/>
</dbReference>
<dbReference type="GO" id="GO:0005975">
    <property type="term" value="P:carbohydrate metabolic process"/>
    <property type="evidence" value="ECO:0007669"/>
    <property type="project" value="UniProtKB-ARBA"/>
</dbReference>
<keyword evidence="4" id="KW-1185">Reference proteome</keyword>
<dbReference type="FunFam" id="3.40.50.720:FF:000240">
    <property type="entry name" value="SDR family oxidoreductase"/>
    <property type="match status" value="1"/>
</dbReference>
<gene>
    <name evidence="3" type="ORF">SPI02_14360</name>
</gene>
<dbReference type="Pfam" id="PF13561">
    <property type="entry name" value="adh_short_C2"/>
    <property type="match status" value="1"/>
</dbReference>
<evidence type="ECO:0000256" key="1">
    <source>
        <dbReference type="ARBA" id="ARBA00006484"/>
    </source>
</evidence>
<dbReference type="Gene3D" id="3.40.50.720">
    <property type="entry name" value="NAD(P)-binding Rossmann-like Domain"/>
    <property type="match status" value="1"/>
</dbReference>
<dbReference type="InterPro" id="IPR020904">
    <property type="entry name" value="Sc_DH/Rdtase_CS"/>
</dbReference>
<dbReference type="PRINTS" id="PR00081">
    <property type="entry name" value="GDHRDH"/>
</dbReference>
<organism evidence="3 4">
    <name type="scientific">Staphylococcus piscifermentans</name>
    <dbReference type="NCBI Taxonomy" id="70258"/>
    <lineage>
        <taxon>Bacteria</taxon>
        <taxon>Bacillati</taxon>
        <taxon>Bacillota</taxon>
        <taxon>Bacilli</taxon>
        <taxon>Bacillales</taxon>
        <taxon>Staphylococcaceae</taxon>
        <taxon>Staphylococcus</taxon>
    </lineage>
</organism>
<dbReference type="GO" id="GO:0016616">
    <property type="term" value="F:oxidoreductase activity, acting on the CH-OH group of donors, NAD or NADP as acceptor"/>
    <property type="evidence" value="ECO:0007669"/>
    <property type="project" value="UniProtKB-ARBA"/>
</dbReference>
<dbReference type="RefSeq" id="WP_095103344.1">
    <property type="nucleotide sequence ID" value="NZ_BKAR01000016.1"/>
</dbReference>
<proteinExistence type="inferred from homology"/>
<dbReference type="NCBIfam" id="NF005559">
    <property type="entry name" value="PRK07231.1"/>
    <property type="match status" value="1"/>
</dbReference>
<keyword evidence="2" id="KW-0560">Oxidoreductase</keyword>
<evidence type="ECO:0000313" key="3">
    <source>
        <dbReference type="EMBL" id="GEP84851.1"/>
    </source>
</evidence>